<protein>
    <submittedName>
        <fullName evidence="1">Helicase-primase subunit</fullName>
    </submittedName>
</protein>
<keyword evidence="1" id="KW-0547">Nucleotide-binding</keyword>
<evidence type="ECO:0000313" key="1">
    <source>
        <dbReference type="EMBL" id="QPI70164.1"/>
    </source>
</evidence>
<proteinExistence type="inferred from homology"/>
<dbReference type="InterPro" id="IPR004996">
    <property type="entry name" value="HSV_HEPA"/>
</dbReference>
<keyword evidence="1" id="KW-0067">ATP-binding</keyword>
<evidence type="ECO:0000313" key="2">
    <source>
        <dbReference type="Proteomes" id="UP001143705"/>
    </source>
</evidence>
<dbReference type="HAMAP" id="MF_04010">
    <property type="entry name" value="HSV_HEPA"/>
    <property type="match status" value="1"/>
</dbReference>
<keyword evidence="1" id="KW-0378">Hydrolase</keyword>
<dbReference type="Pfam" id="PF03324">
    <property type="entry name" value="Herpes_HEPA"/>
    <property type="match status" value="1"/>
</dbReference>
<accession>A0A7S9VN03</accession>
<keyword evidence="1" id="KW-0347">Helicase</keyword>
<dbReference type="KEGG" id="vg:80540162"/>
<reference evidence="1" key="1">
    <citation type="journal article" date="2020" name="Emerg. Infect. Dis.">
        <title>Identification of a Novel alpha-herpesvirus Associated with Ulcerative Stomatitis in Donkeys.</title>
        <authorList>
            <person name="Martella V."/>
            <person name="Lanave G."/>
            <person name="Camero M."/>
            <person name="Larocca V."/>
            <person name="Lorusso E."/>
            <person name="Catella C."/>
            <person name="Capozza P."/>
            <person name="Tempesta M."/>
            <person name="Buonavoglia C."/>
        </authorList>
    </citation>
    <scope>NUCLEOTIDE SEQUENCE</scope>
    <source>
        <strain evidence="1">AsHV/Bari/2011/740</strain>
    </source>
</reference>
<dbReference type="RefSeq" id="YP_010801453.1">
    <property type="nucleotide sequence ID" value="NC_076964.1"/>
</dbReference>
<dbReference type="EMBL" id="MT012704">
    <property type="protein sequence ID" value="QPI70164.1"/>
    <property type="molecule type" value="Genomic_DNA"/>
</dbReference>
<dbReference type="GO" id="GO:0004386">
    <property type="term" value="F:helicase activity"/>
    <property type="evidence" value="ECO:0007669"/>
    <property type="project" value="UniProtKB-KW"/>
</dbReference>
<dbReference type="Proteomes" id="UP001143705">
    <property type="component" value="Segment"/>
</dbReference>
<organism evidence="1 2">
    <name type="scientific">Equid herpesvirus 6</name>
    <dbReference type="NCBI Taxonomy" id="173566"/>
    <lineage>
        <taxon>Viruses</taxon>
        <taxon>Duplodnaviria</taxon>
        <taxon>Heunggongvirae</taxon>
        <taxon>Peploviricota</taxon>
        <taxon>Herviviricetes</taxon>
        <taxon>Herpesvirales</taxon>
        <taxon>Orthoherpesviridae</taxon>
        <taxon>Alphaherpesvirinae</taxon>
        <taxon>Varicellovirus</taxon>
    </lineage>
</organism>
<dbReference type="GeneID" id="80540162"/>
<name>A0A7S9VN03_9ALPH</name>
<keyword evidence="2" id="KW-1185">Reference proteome</keyword>
<dbReference type="GO" id="GO:0019079">
    <property type="term" value="P:viral genome replication"/>
    <property type="evidence" value="ECO:0007669"/>
    <property type="project" value="InterPro"/>
</dbReference>
<sequence>MAGRDVEWAAGCVCATSIYSTWTDPADPGALQALVHLLCRREGGDYAAEFCHVSVAAEHLRRGARDASLVTAARAAAAGHRASAPGCWPLAALGQAMLWKAVYGSVAAALRRALGGFSFYSPLALGVDPATGLLVAARPAAGGAEAAAESLGPRPAILDVSAEVALDPEAVKARAADAGGTALARARLCALRDGHLASGRDASLEVELATRDASFYRKYDSVRQPAAKRRGEISDLFRVEERTLTLPRGRTTRVRVLVPRGFDCLIAGSQAASGLAVITLYRQWHATLFAGAGRDVAVPVFAYLGPELSPCGEETDYCCMVGFPGLPTLKAASTTPEAVRSALCAYRLTDGLWPALGIGAFHALAPWGPGDRWPGEGAAGRLAEAAARIQDAHAEAWPAGRVSCVLESPAALQGPWLAKFDFAAFFPTLYLALAPDNERLAEAVRSRLRGENAALKPALVSFFGGLQHLNPTAYRAVIGLANGISQRLEREANGAGFAICTYVKDGFWGVLGNAPTDAVSLAEAEGRAEALRAAAQRAAAEHVAELGLAFPPGVRLHLRLEGLFTDAVSWSTHCYWLHNRETGLDDFVGFPARSRAGRAAKARLAGLLAVAANVEDAEGARALLAAAHAACEELVAAAFAARGDPEFWSAPTPIHASPLPPAVFNGGGRLDFDRGPREVVLTRWHDCEQPSSVPWALFPPPLALGSIHCVAHLTPILKAFSGMLSKALEAFCDTDEPPVFEFPLADYAFLFA</sequence>